<dbReference type="Gene3D" id="2.40.50.100">
    <property type="match status" value="1"/>
</dbReference>
<comment type="caution">
    <text evidence="5">The sequence shown here is derived from an EMBL/GenBank/DDBJ whole genome shotgun (WGS) entry which is preliminary data.</text>
</comment>
<dbReference type="GO" id="GO:1990281">
    <property type="term" value="C:efflux pump complex"/>
    <property type="evidence" value="ECO:0007669"/>
    <property type="project" value="TreeGrafter"/>
</dbReference>
<dbReference type="Proteomes" id="UP000712673">
    <property type="component" value="Unassembled WGS sequence"/>
</dbReference>
<dbReference type="PANTHER" id="PTHR30469:SF15">
    <property type="entry name" value="HLYD FAMILY OF SECRETION PROTEINS"/>
    <property type="match status" value="1"/>
</dbReference>
<dbReference type="Gene3D" id="2.40.30.170">
    <property type="match status" value="1"/>
</dbReference>
<dbReference type="InterPro" id="IPR058792">
    <property type="entry name" value="Beta-barrel_RND_2"/>
</dbReference>
<dbReference type="PANTHER" id="PTHR30469">
    <property type="entry name" value="MULTIDRUG RESISTANCE PROTEIN MDTA"/>
    <property type="match status" value="1"/>
</dbReference>
<organism evidence="5 6">
    <name type="scientific">Tectimicrobiota bacterium</name>
    <dbReference type="NCBI Taxonomy" id="2528274"/>
    <lineage>
        <taxon>Bacteria</taxon>
        <taxon>Pseudomonadati</taxon>
        <taxon>Nitrospinota/Tectimicrobiota group</taxon>
        <taxon>Candidatus Tectimicrobiota</taxon>
    </lineage>
</organism>
<dbReference type="Pfam" id="PF25954">
    <property type="entry name" value="Beta-barrel_RND_2"/>
    <property type="match status" value="1"/>
</dbReference>
<dbReference type="Gene3D" id="2.40.420.20">
    <property type="match status" value="1"/>
</dbReference>
<dbReference type="InterPro" id="IPR058625">
    <property type="entry name" value="MdtA-like_BSH"/>
</dbReference>
<dbReference type="Pfam" id="PF25917">
    <property type="entry name" value="BSH_RND"/>
    <property type="match status" value="1"/>
</dbReference>
<feature type="non-terminal residue" evidence="5">
    <location>
        <position position="1"/>
    </location>
</feature>
<dbReference type="EMBL" id="VGLS01000418">
    <property type="protein sequence ID" value="MBM3224843.1"/>
    <property type="molecule type" value="Genomic_DNA"/>
</dbReference>
<feature type="domain" description="Multidrug resistance protein MdtA-like barrel-sandwich hybrid" evidence="3">
    <location>
        <begin position="67"/>
        <end position="247"/>
    </location>
</feature>
<dbReference type="InterPro" id="IPR006143">
    <property type="entry name" value="RND_pump_MFP"/>
</dbReference>
<evidence type="ECO:0000259" key="3">
    <source>
        <dbReference type="Pfam" id="PF25917"/>
    </source>
</evidence>
<dbReference type="SUPFAM" id="SSF111369">
    <property type="entry name" value="HlyD-like secretion proteins"/>
    <property type="match status" value="2"/>
</dbReference>
<evidence type="ECO:0000313" key="5">
    <source>
        <dbReference type="EMBL" id="MBM3224843.1"/>
    </source>
</evidence>
<dbReference type="GO" id="GO:0015562">
    <property type="term" value="F:efflux transmembrane transporter activity"/>
    <property type="evidence" value="ECO:0007669"/>
    <property type="project" value="TreeGrafter"/>
</dbReference>
<feature type="domain" description="CusB-like beta-barrel" evidence="4">
    <location>
        <begin position="254"/>
        <end position="326"/>
    </location>
</feature>
<comment type="similarity">
    <text evidence="1">Belongs to the membrane fusion protein (MFP) (TC 8.A.1) family.</text>
</comment>
<evidence type="ECO:0000256" key="1">
    <source>
        <dbReference type="ARBA" id="ARBA00009477"/>
    </source>
</evidence>
<evidence type="ECO:0000259" key="4">
    <source>
        <dbReference type="Pfam" id="PF25954"/>
    </source>
</evidence>
<dbReference type="AlphaFoldDB" id="A0A937W273"/>
<accession>A0A937W273</accession>
<sequence>CGGTLIAILCTTSQGVSTSFAQQNRPREEASSPKETSPPRSVKVARVTEAPLERTTVALGSLIASDQATISVKVPGRLKGIAVDLGSVVQRGQVIAQIDPQDYQLRVQQAEAAVAQARVRLGLPPAGPSDVMDREQTNTVRQARVLADESRANRDRLATLLEQGIVPRVQLDTAEASYKVALSRLEDAREEIHNRQAVLSQRRSELEIARQQLIDTAVHAPFDGAIQERRASMGEFLGAGAPLATIVRMDPLRLRAEVPEREVARIRVGQTVRVTTEGDAKVYTGRIARLSPTITPQNRMLLVEAEVTNREGSLRPGSFARAEIVTEERSMSLMVPNRAIVAFAGVEKVLTVQDGKIVEKPVTTRRRTAEWTEVVGGINVGEAVVMEPGNLQSGQAVAVVE</sequence>
<dbReference type="FunFam" id="2.40.30.170:FF:000010">
    <property type="entry name" value="Efflux RND transporter periplasmic adaptor subunit"/>
    <property type="match status" value="1"/>
</dbReference>
<dbReference type="NCBIfam" id="TIGR01730">
    <property type="entry name" value="RND_mfp"/>
    <property type="match status" value="1"/>
</dbReference>
<feature type="region of interest" description="Disordered" evidence="2">
    <location>
        <begin position="18"/>
        <end position="44"/>
    </location>
</feature>
<evidence type="ECO:0000256" key="2">
    <source>
        <dbReference type="SAM" id="MobiDB-lite"/>
    </source>
</evidence>
<proteinExistence type="inferred from homology"/>
<reference evidence="5" key="1">
    <citation type="submission" date="2019-03" db="EMBL/GenBank/DDBJ databases">
        <title>Lake Tanganyika Metagenome-Assembled Genomes (MAGs).</title>
        <authorList>
            <person name="Tran P."/>
        </authorList>
    </citation>
    <scope>NUCLEOTIDE SEQUENCE</scope>
    <source>
        <strain evidence="5">K_DeepCast_65m_m2_066</strain>
    </source>
</reference>
<evidence type="ECO:0000313" key="6">
    <source>
        <dbReference type="Proteomes" id="UP000712673"/>
    </source>
</evidence>
<gene>
    <name evidence="5" type="ORF">FJZ47_13700</name>
</gene>
<protein>
    <submittedName>
        <fullName evidence="5">Efflux RND transporter periplasmic adaptor subunit</fullName>
    </submittedName>
</protein>
<dbReference type="Gene3D" id="1.10.287.470">
    <property type="entry name" value="Helix hairpin bin"/>
    <property type="match status" value="1"/>
</dbReference>
<name>A0A937W273_UNCTE</name>